<dbReference type="PANTHER" id="PTHR12901:SF10">
    <property type="entry name" value="COENZYME Q-BINDING PROTEIN COQ10, MITOCHONDRIAL"/>
    <property type="match status" value="1"/>
</dbReference>
<accession>A0A1I6HXK9</accession>
<evidence type="ECO:0000256" key="2">
    <source>
        <dbReference type="ARBA" id="ARBA00022649"/>
    </source>
</evidence>
<dbReference type="EMBL" id="FOYW01000001">
    <property type="protein sequence ID" value="SFR59205.1"/>
    <property type="molecule type" value="Genomic_DNA"/>
</dbReference>
<protein>
    <submittedName>
        <fullName evidence="4">Ribosome association toxin PasT (RatA) of the RatAB toxin-antitoxin module</fullName>
    </submittedName>
</protein>
<evidence type="ECO:0000259" key="3">
    <source>
        <dbReference type="Pfam" id="PF03364"/>
    </source>
</evidence>
<dbReference type="InterPro" id="IPR023393">
    <property type="entry name" value="START-like_dom_sf"/>
</dbReference>
<dbReference type="Proteomes" id="UP000198644">
    <property type="component" value="Unassembled WGS sequence"/>
</dbReference>
<evidence type="ECO:0000313" key="4">
    <source>
        <dbReference type="EMBL" id="SFR59205.1"/>
    </source>
</evidence>
<dbReference type="CDD" id="cd07813">
    <property type="entry name" value="COQ10p_like"/>
    <property type="match status" value="1"/>
</dbReference>
<name>A0A1I6HXK9_9GAMM</name>
<comment type="similarity">
    <text evidence="1">Belongs to the ribosome association toxin RatA family.</text>
</comment>
<keyword evidence="5" id="KW-1185">Reference proteome</keyword>
<dbReference type="InterPro" id="IPR044996">
    <property type="entry name" value="COQ10-like"/>
</dbReference>
<evidence type="ECO:0000313" key="5">
    <source>
        <dbReference type="Proteomes" id="UP000198644"/>
    </source>
</evidence>
<dbReference type="PANTHER" id="PTHR12901">
    <property type="entry name" value="SPERM PROTEIN HOMOLOG"/>
    <property type="match status" value="1"/>
</dbReference>
<dbReference type="GO" id="GO:0048039">
    <property type="term" value="F:ubiquinone binding"/>
    <property type="evidence" value="ECO:0007669"/>
    <property type="project" value="InterPro"/>
</dbReference>
<proteinExistence type="inferred from homology"/>
<dbReference type="Gene3D" id="3.30.530.20">
    <property type="match status" value="1"/>
</dbReference>
<keyword evidence="2" id="KW-1277">Toxin-antitoxin system</keyword>
<dbReference type="AlphaFoldDB" id="A0A1I6HXK9"/>
<dbReference type="SUPFAM" id="SSF55961">
    <property type="entry name" value="Bet v1-like"/>
    <property type="match status" value="1"/>
</dbReference>
<sequence length="152" mass="17323">MPHQIDKSALVLHSAERMFFLVDDVGSYPQFLPWCAGAEVHERTEAEVIASLEVAKGGMRHRLTTRNLRMTPERIDMQLVDGPFRNLKGHWHFKPLDEVACKVILQLEFDFSGPLSRMTFGPVFSQAANTMVEAFCRRADEVYPRSSGSEKR</sequence>
<dbReference type="OrthoDB" id="9804759at2"/>
<gene>
    <name evidence="4" type="ORF">SAMN05216203_1639</name>
</gene>
<dbReference type="RefSeq" id="WP_092010664.1">
    <property type="nucleotide sequence ID" value="NZ_FOYW01000001.1"/>
</dbReference>
<dbReference type="STRING" id="650891.SAMN05216203_1639"/>
<feature type="domain" description="Coenzyme Q-binding protein COQ10 START" evidence="3">
    <location>
        <begin position="13"/>
        <end position="136"/>
    </location>
</feature>
<organism evidence="4 5">
    <name type="scientific">Marinobacter daqiaonensis</name>
    <dbReference type="NCBI Taxonomy" id="650891"/>
    <lineage>
        <taxon>Bacteria</taxon>
        <taxon>Pseudomonadati</taxon>
        <taxon>Pseudomonadota</taxon>
        <taxon>Gammaproteobacteria</taxon>
        <taxon>Pseudomonadales</taxon>
        <taxon>Marinobacteraceae</taxon>
        <taxon>Marinobacter</taxon>
    </lineage>
</organism>
<dbReference type="GO" id="GO:0045333">
    <property type="term" value="P:cellular respiration"/>
    <property type="evidence" value="ECO:0007669"/>
    <property type="project" value="InterPro"/>
</dbReference>
<evidence type="ECO:0000256" key="1">
    <source>
        <dbReference type="ARBA" id="ARBA00008918"/>
    </source>
</evidence>
<reference evidence="4 5" key="1">
    <citation type="submission" date="2016-10" db="EMBL/GenBank/DDBJ databases">
        <authorList>
            <person name="de Groot N.N."/>
        </authorList>
    </citation>
    <scope>NUCLEOTIDE SEQUENCE [LARGE SCALE GENOMIC DNA]</scope>
    <source>
        <strain evidence="4 5">CGMCC 1.9167</strain>
    </source>
</reference>
<dbReference type="Pfam" id="PF03364">
    <property type="entry name" value="Polyketide_cyc"/>
    <property type="match status" value="1"/>
</dbReference>
<dbReference type="InterPro" id="IPR005031">
    <property type="entry name" value="COQ10_START"/>
</dbReference>